<dbReference type="FunFam" id="2.30.22.10:FF:000001">
    <property type="entry name" value="Protein GrpE"/>
    <property type="match status" value="1"/>
</dbReference>
<dbReference type="InterPro" id="IPR009012">
    <property type="entry name" value="GrpE_head"/>
</dbReference>
<keyword evidence="4 10" id="KW-0963">Cytoplasm</keyword>
<comment type="subcellular location">
    <subcellularLocation>
        <location evidence="1 10">Cytoplasm</location>
    </subcellularLocation>
</comment>
<dbReference type="NCBIfam" id="NF010748">
    <property type="entry name" value="PRK14150.1"/>
    <property type="match status" value="1"/>
</dbReference>
<evidence type="ECO:0000256" key="12">
    <source>
        <dbReference type="RuleBase" id="RU004478"/>
    </source>
</evidence>
<protein>
    <recommendedName>
        <fullName evidence="8 10">Protein GrpE</fullName>
    </recommendedName>
    <alternativeName>
        <fullName evidence="9 10">HSP-70 cofactor</fullName>
    </alternativeName>
</protein>
<dbReference type="RefSeq" id="WP_089073326.1">
    <property type="nucleotide sequence ID" value="NZ_CBCSAM010000001.1"/>
</dbReference>
<gene>
    <name evidence="10" type="primary">grpE</name>
    <name evidence="14" type="ORF">CF386_05060</name>
</gene>
<dbReference type="Pfam" id="PF01025">
    <property type="entry name" value="GrpE"/>
    <property type="match status" value="1"/>
</dbReference>
<evidence type="ECO:0000256" key="4">
    <source>
        <dbReference type="ARBA" id="ARBA00022490"/>
    </source>
</evidence>
<dbReference type="PROSITE" id="PS01071">
    <property type="entry name" value="GRPE"/>
    <property type="match status" value="1"/>
</dbReference>
<dbReference type="NCBIfam" id="NF010737">
    <property type="entry name" value="PRK14139.1"/>
    <property type="match status" value="1"/>
</dbReference>
<dbReference type="PRINTS" id="PR00773">
    <property type="entry name" value="GRPEPROTEIN"/>
</dbReference>
<dbReference type="SUPFAM" id="SSF58014">
    <property type="entry name" value="Coiled-coil domain of nucleotide exchange factor GrpE"/>
    <property type="match status" value="1"/>
</dbReference>
<dbReference type="InterPro" id="IPR000740">
    <property type="entry name" value="GrpE"/>
</dbReference>
<name>A0A220VDC4_9GAMM</name>
<dbReference type="GO" id="GO:0006457">
    <property type="term" value="P:protein folding"/>
    <property type="evidence" value="ECO:0007669"/>
    <property type="project" value="InterPro"/>
</dbReference>
<feature type="region of interest" description="Disordered" evidence="13">
    <location>
        <begin position="1"/>
        <end position="37"/>
    </location>
</feature>
<dbReference type="GO" id="GO:0042803">
    <property type="term" value="F:protein homodimerization activity"/>
    <property type="evidence" value="ECO:0007669"/>
    <property type="project" value="InterPro"/>
</dbReference>
<dbReference type="PANTHER" id="PTHR21237">
    <property type="entry name" value="GRPE PROTEIN"/>
    <property type="match status" value="1"/>
</dbReference>
<dbReference type="PANTHER" id="PTHR21237:SF23">
    <property type="entry name" value="GRPE PROTEIN HOMOLOG, MITOCHONDRIAL"/>
    <property type="match status" value="1"/>
</dbReference>
<evidence type="ECO:0000256" key="8">
    <source>
        <dbReference type="ARBA" id="ARBA00072274"/>
    </source>
</evidence>
<dbReference type="EMBL" id="CP022355">
    <property type="protein sequence ID" value="ASK78418.1"/>
    <property type="molecule type" value="Genomic_DNA"/>
</dbReference>
<evidence type="ECO:0000256" key="3">
    <source>
        <dbReference type="ARBA" id="ARBA00011738"/>
    </source>
</evidence>
<dbReference type="KEGG" id="pmai:CF386_05060"/>
<keyword evidence="5 10" id="KW-0346">Stress response</keyword>
<dbReference type="GO" id="GO:0051087">
    <property type="term" value="F:protein-folding chaperone binding"/>
    <property type="evidence" value="ECO:0007669"/>
    <property type="project" value="InterPro"/>
</dbReference>
<comment type="subunit">
    <text evidence="3 10">Homodimer.</text>
</comment>
<evidence type="ECO:0000256" key="13">
    <source>
        <dbReference type="SAM" id="MobiDB-lite"/>
    </source>
</evidence>
<proteinExistence type="inferred from homology"/>
<comment type="similarity">
    <text evidence="2 10 12">Belongs to the GrpE family.</text>
</comment>
<dbReference type="Proteomes" id="UP000242175">
    <property type="component" value="Chromosome large"/>
</dbReference>
<organism evidence="14 15">
    <name type="scientific">Paraphotobacterium marinum</name>
    <dbReference type="NCBI Taxonomy" id="1755811"/>
    <lineage>
        <taxon>Bacteria</taxon>
        <taxon>Pseudomonadati</taxon>
        <taxon>Pseudomonadota</taxon>
        <taxon>Gammaproteobacteria</taxon>
        <taxon>Vibrionales</taxon>
        <taxon>Vibrionaceae</taxon>
        <taxon>Paraphotobacterium</taxon>
    </lineage>
</organism>
<sequence>MNVDNNENFLDDDGQANHEQQLNEDMNQELQEDSQNTNIDYVNELEEKVEEYKKALAQSDKTIKEQKDIVLRSRAEVDNIRKRSEGEITKAKKFALERLLSEILPVIDNLERALDSAKADKSDDNTAITEGVELTLKTLHDTVSKFGLETINPIGEDFNPELHQAMSIQESPDFDSNKCMLVMQKGYILNGRVIRPAMVMVSK</sequence>
<evidence type="ECO:0000256" key="9">
    <source>
        <dbReference type="ARBA" id="ARBA00076414"/>
    </source>
</evidence>
<dbReference type="HAMAP" id="MF_01151">
    <property type="entry name" value="GrpE"/>
    <property type="match status" value="1"/>
</dbReference>
<dbReference type="GO" id="GO:0005829">
    <property type="term" value="C:cytosol"/>
    <property type="evidence" value="ECO:0007669"/>
    <property type="project" value="TreeGrafter"/>
</dbReference>
<evidence type="ECO:0000256" key="1">
    <source>
        <dbReference type="ARBA" id="ARBA00004496"/>
    </source>
</evidence>
<evidence type="ECO:0000313" key="14">
    <source>
        <dbReference type="EMBL" id="ASK78418.1"/>
    </source>
</evidence>
<evidence type="ECO:0000256" key="11">
    <source>
        <dbReference type="RuleBase" id="RU000639"/>
    </source>
</evidence>
<evidence type="ECO:0000256" key="6">
    <source>
        <dbReference type="ARBA" id="ARBA00023186"/>
    </source>
</evidence>
<keyword evidence="15" id="KW-1185">Reference proteome</keyword>
<evidence type="ECO:0000256" key="2">
    <source>
        <dbReference type="ARBA" id="ARBA00009054"/>
    </source>
</evidence>
<dbReference type="NCBIfam" id="NF010738">
    <property type="entry name" value="PRK14140.1"/>
    <property type="match status" value="1"/>
</dbReference>
<dbReference type="CDD" id="cd00446">
    <property type="entry name" value="GrpE"/>
    <property type="match status" value="1"/>
</dbReference>
<reference evidence="14 15" key="1">
    <citation type="journal article" date="2016" name="Int. J. Syst. Evol. Microbiol.">
        <title>Paraphotobacterium marinum gen. nov., sp. nov., a member of the family Vibrionaceae, isolated from surface seawater.</title>
        <authorList>
            <person name="Huang Z."/>
            <person name="Dong C."/>
            <person name="Shao Z."/>
        </authorList>
    </citation>
    <scope>NUCLEOTIDE SEQUENCE [LARGE SCALE GENOMIC DNA]</scope>
    <source>
        <strain evidence="14 15">NSCS20N07D</strain>
    </source>
</reference>
<dbReference type="OrthoDB" id="9789811at2"/>
<dbReference type="AlphaFoldDB" id="A0A220VDC4"/>
<comment type="function">
    <text evidence="7 10 11">Participates actively in the response to hyperosmotic and heat shock by preventing the aggregation of stress-denatured proteins, in association with DnaK and GrpE. It is the nucleotide exchange factor for DnaK and may function as a thermosensor. Unfolded proteins bind initially to DnaJ; upon interaction with the DnaJ-bound protein, DnaK hydrolyzes its bound ATP, resulting in the formation of a stable complex. GrpE releases ADP from DnaK; ATP binding to DnaK triggers the release of the substrate protein, thus completing the reaction cycle. Several rounds of ATP-dependent interactions between DnaJ, DnaK and GrpE are required for fully efficient folding.</text>
</comment>
<dbReference type="Gene3D" id="3.90.20.20">
    <property type="match status" value="1"/>
</dbReference>
<dbReference type="SUPFAM" id="SSF51064">
    <property type="entry name" value="Head domain of nucleotide exchange factor GrpE"/>
    <property type="match status" value="1"/>
</dbReference>
<evidence type="ECO:0000256" key="7">
    <source>
        <dbReference type="ARBA" id="ARBA00053401"/>
    </source>
</evidence>
<dbReference type="GO" id="GO:0051082">
    <property type="term" value="F:unfolded protein binding"/>
    <property type="evidence" value="ECO:0007669"/>
    <property type="project" value="TreeGrafter"/>
</dbReference>
<dbReference type="Gene3D" id="2.30.22.10">
    <property type="entry name" value="Head domain of nucleotide exchange factor GrpE"/>
    <property type="match status" value="1"/>
</dbReference>
<dbReference type="GO" id="GO:0000774">
    <property type="term" value="F:adenyl-nucleotide exchange factor activity"/>
    <property type="evidence" value="ECO:0007669"/>
    <property type="project" value="InterPro"/>
</dbReference>
<accession>A0A220VDC4</accession>
<dbReference type="InterPro" id="IPR013805">
    <property type="entry name" value="GrpE_CC"/>
</dbReference>
<keyword evidence="6 10" id="KW-0143">Chaperone</keyword>
<evidence type="ECO:0000256" key="10">
    <source>
        <dbReference type="HAMAP-Rule" id="MF_01151"/>
    </source>
</evidence>
<evidence type="ECO:0000256" key="5">
    <source>
        <dbReference type="ARBA" id="ARBA00023016"/>
    </source>
</evidence>
<evidence type="ECO:0000313" key="15">
    <source>
        <dbReference type="Proteomes" id="UP000242175"/>
    </source>
</evidence>